<dbReference type="EMBL" id="CP132942">
    <property type="protein sequence ID" value="XCB34078.1"/>
    <property type="molecule type" value="Genomic_DNA"/>
</dbReference>
<name>A0AAU7ZT24_9BACT</name>
<reference evidence="1" key="1">
    <citation type="submission" date="2023-08" db="EMBL/GenBank/DDBJ databases">
        <authorList>
            <person name="Messyasz A."/>
            <person name="Mannisto M.K."/>
            <person name="Kerkhof L.J."/>
            <person name="Haggblom M."/>
        </authorList>
    </citation>
    <scope>NUCLEOTIDE SEQUENCE</scope>
    <source>
        <strain evidence="1">X5P6</strain>
    </source>
</reference>
<accession>A0AAU7ZT24</accession>
<gene>
    <name evidence="1" type="ORF">RBB77_04065</name>
</gene>
<evidence type="ECO:0000313" key="1">
    <source>
        <dbReference type="EMBL" id="XCB34078.1"/>
    </source>
</evidence>
<sequence length="307" mass="34356">MMEAEHSDILIVSREFQAAKRLKNQGQLQSVFSNLGSSIRPVLTQIGRTKKLVFVEGKDFRVISQFATKLGSTVVANRSKFAVIPAGGFNPARAKSFKEGVEETLGAKITAALIFDRDYRSEEEVIEQLVASRKFCDYAHIHSRKELENFMLVPDAIDRAIASRILQRNGRTGEVVTYSGSVREELEAITDGMKHHLLEQILTRKPTPEEKLKQESHKSAIATATLDQFEKEWVNLDSRLMIVHGKEVLASLNEFLQRWQVSITATQIIDAMSPNEIPDEMRDIVSSLTEFCSLPGTKVVSVSSNHG</sequence>
<dbReference type="RefSeq" id="WP_353064921.1">
    <property type="nucleotide sequence ID" value="NZ_CP132942.1"/>
</dbReference>
<proteinExistence type="predicted"/>
<evidence type="ECO:0008006" key="2">
    <source>
        <dbReference type="Google" id="ProtNLM"/>
    </source>
</evidence>
<dbReference type="KEGG" id="tpsc:RBB77_04065"/>
<organism evidence="1">
    <name type="scientific">Tunturiibacter psychrotolerans</name>
    <dbReference type="NCBI Taxonomy" id="3069686"/>
    <lineage>
        <taxon>Bacteria</taxon>
        <taxon>Pseudomonadati</taxon>
        <taxon>Acidobacteriota</taxon>
        <taxon>Terriglobia</taxon>
        <taxon>Terriglobales</taxon>
        <taxon>Acidobacteriaceae</taxon>
        <taxon>Tunturiibacter</taxon>
    </lineage>
</organism>
<dbReference type="AlphaFoldDB" id="A0AAU7ZT24"/>
<protein>
    <recommendedName>
        <fullName evidence="2">DUF4435 domain-containing protein</fullName>
    </recommendedName>
</protein>
<reference evidence="1" key="2">
    <citation type="journal article" date="2024" name="Environ. Microbiol.">
        <title>Genome analysis and description of Tunturibacter gen. nov. expands the diversity of Terriglobia in tundra soils.</title>
        <authorList>
            <person name="Messyasz A."/>
            <person name="Mannisto M.K."/>
            <person name="Kerkhof L.J."/>
            <person name="Haggblom M.M."/>
        </authorList>
    </citation>
    <scope>NUCLEOTIDE SEQUENCE</scope>
    <source>
        <strain evidence="1">X5P6</strain>
    </source>
</reference>